<evidence type="ECO:0000256" key="4">
    <source>
        <dbReference type="ARBA" id="ARBA00022617"/>
    </source>
</evidence>
<dbReference type="GO" id="GO:0020037">
    <property type="term" value="F:heme binding"/>
    <property type="evidence" value="ECO:0007669"/>
    <property type="project" value="InterPro"/>
</dbReference>
<dbReference type="GO" id="GO:0016705">
    <property type="term" value="F:oxidoreductase activity, acting on paired donors, with incorporation or reduction of molecular oxygen"/>
    <property type="evidence" value="ECO:0007669"/>
    <property type="project" value="InterPro"/>
</dbReference>
<dbReference type="InterPro" id="IPR002401">
    <property type="entry name" value="Cyt_P450_E_grp-I"/>
</dbReference>
<evidence type="ECO:0000256" key="3">
    <source>
        <dbReference type="ARBA" id="ARBA00010617"/>
    </source>
</evidence>
<evidence type="ECO:0000313" key="10">
    <source>
        <dbReference type="Proteomes" id="UP000017559"/>
    </source>
</evidence>
<accession>V2XGX1</accession>
<reference evidence="9 10" key="1">
    <citation type="journal article" date="2014" name="BMC Genomics">
        <title>Genome and secretome analysis of the hemibiotrophic fungal pathogen, Moniliophthora roreri, which causes frosty pod rot disease of cacao: mechanisms of the biotrophic and necrotrophic phases.</title>
        <authorList>
            <person name="Meinhardt L.W."/>
            <person name="Costa G.G.L."/>
            <person name="Thomazella D.P.T."/>
            <person name="Teixeira P.J.P.L."/>
            <person name="Carazzolle M.F."/>
            <person name="Schuster S.C."/>
            <person name="Carlson J.E."/>
            <person name="Guiltinan M.J."/>
            <person name="Mieczkowski P."/>
            <person name="Farmer A."/>
            <person name="Ramaraj T."/>
            <person name="Crozier J."/>
            <person name="Davis R.E."/>
            <person name="Shao J."/>
            <person name="Melnick R.L."/>
            <person name="Pereira G.A.G."/>
            <person name="Bailey B.A."/>
        </authorList>
    </citation>
    <scope>NUCLEOTIDE SEQUENCE [LARGE SCALE GENOMIC DNA]</scope>
    <source>
        <strain evidence="9 10">MCA 2997</strain>
    </source>
</reference>
<proteinExistence type="inferred from homology"/>
<dbReference type="HOGENOM" id="CLU_001570_2_3_1"/>
<dbReference type="PANTHER" id="PTHR46300">
    <property type="entry name" value="P450, PUTATIVE (EUROFUNG)-RELATED-RELATED"/>
    <property type="match status" value="1"/>
</dbReference>
<keyword evidence="10" id="KW-1185">Reference proteome</keyword>
<protein>
    <submittedName>
        <fullName evidence="9">Cytochrome p450</fullName>
    </submittedName>
</protein>
<dbReference type="InterPro" id="IPR001128">
    <property type="entry name" value="Cyt_P450"/>
</dbReference>
<dbReference type="OrthoDB" id="1055148at2759"/>
<dbReference type="InterPro" id="IPR050364">
    <property type="entry name" value="Cytochrome_P450_fung"/>
</dbReference>
<comment type="caution">
    <text evidence="9">The sequence shown here is derived from an EMBL/GenBank/DDBJ whole genome shotgun (WGS) entry which is preliminary data.</text>
</comment>
<dbReference type="Proteomes" id="UP000017559">
    <property type="component" value="Unassembled WGS sequence"/>
</dbReference>
<dbReference type="KEGG" id="mrr:Moror_10627"/>
<gene>
    <name evidence="9" type="ORF">Moror_10627</name>
</gene>
<keyword evidence="7" id="KW-0408">Iron</keyword>
<dbReference type="Pfam" id="PF00067">
    <property type="entry name" value="p450"/>
    <property type="match status" value="1"/>
</dbReference>
<keyword evidence="6" id="KW-0560">Oxidoreductase</keyword>
<evidence type="ECO:0000256" key="8">
    <source>
        <dbReference type="ARBA" id="ARBA00023033"/>
    </source>
</evidence>
<dbReference type="GO" id="GO:0004497">
    <property type="term" value="F:monooxygenase activity"/>
    <property type="evidence" value="ECO:0007669"/>
    <property type="project" value="UniProtKB-KW"/>
</dbReference>
<comment type="pathway">
    <text evidence="2">Secondary metabolite biosynthesis.</text>
</comment>
<dbReference type="CDD" id="cd11065">
    <property type="entry name" value="CYP64-like"/>
    <property type="match status" value="1"/>
</dbReference>
<dbReference type="Gene3D" id="1.10.630.10">
    <property type="entry name" value="Cytochrome P450"/>
    <property type="match status" value="1"/>
</dbReference>
<evidence type="ECO:0000313" key="9">
    <source>
        <dbReference type="EMBL" id="ESK91730.1"/>
    </source>
</evidence>
<comment type="cofactor">
    <cofactor evidence="1">
        <name>heme</name>
        <dbReference type="ChEBI" id="CHEBI:30413"/>
    </cofactor>
</comment>
<evidence type="ECO:0000256" key="1">
    <source>
        <dbReference type="ARBA" id="ARBA00001971"/>
    </source>
</evidence>
<keyword evidence="5" id="KW-0479">Metal-binding</keyword>
<evidence type="ECO:0000256" key="2">
    <source>
        <dbReference type="ARBA" id="ARBA00005179"/>
    </source>
</evidence>
<evidence type="ECO:0000256" key="5">
    <source>
        <dbReference type="ARBA" id="ARBA00022723"/>
    </source>
</evidence>
<dbReference type="SUPFAM" id="SSF48264">
    <property type="entry name" value="Cytochrome P450"/>
    <property type="match status" value="1"/>
</dbReference>
<name>V2XGX1_MONRO</name>
<dbReference type="PANTHER" id="PTHR46300:SF7">
    <property type="entry name" value="P450, PUTATIVE (EUROFUNG)-RELATED"/>
    <property type="match status" value="1"/>
</dbReference>
<evidence type="ECO:0000256" key="7">
    <source>
        <dbReference type="ARBA" id="ARBA00023004"/>
    </source>
</evidence>
<keyword evidence="4" id="KW-0349">Heme</keyword>
<dbReference type="GO" id="GO:0005506">
    <property type="term" value="F:iron ion binding"/>
    <property type="evidence" value="ECO:0007669"/>
    <property type="project" value="InterPro"/>
</dbReference>
<dbReference type="AlphaFoldDB" id="V2XGX1"/>
<keyword evidence="8" id="KW-0503">Monooxygenase</keyword>
<dbReference type="InterPro" id="IPR036396">
    <property type="entry name" value="Cyt_P450_sf"/>
</dbReference>
<comment type="similarity">
    <text evidence="3">Belongs to the cytochrome P450 family.</text>
</comment>
<evidence type="ECO:0000256" key="6">
    <source>
        <dbReference type="ARBA" id="ARBA00023002"/>
    </source>
</evidence>
<dbReference type="EMBL" id="AWSO01000325">
    <property type="protein sequence ID" value="ESK91730.1"/>
    <property type="molecule type" value="Genomic_DNA"/>
</dbReference>
<organism evidence="9 10">
    <name type="scientific">Moniliophthora roreri (strain MCA 2997)</name>
    <name type="common">Cocoa frosty pod rot fungus</name>
    <name type="synonym">Crinipellis roreri</name>
    <dbReference type="NCBI Taxonomy" id="1381753"/>
    <lineage>
        <taxon>Eukaryota</taxon>
        <taxon>Fungi</taxon>
        <taxon>Dikarya</taxon>
        <taxon>Basidiomycota</taxon>
        <taxon>Agaricomycotina</taxon>
        <taxon>Agaricomycetes</taxon>
        <taxon>Agaricomycetidae</taxon>
        <taxon>Agaricales</taxon>
        <taxon>Marasmiineae</taxon>
        <taxon>Marasmiaceae</taxon>
        <taxon>Moniliophthora</taxon>
    </lineage>
</organism>
<sequence length="446" mass="50734">MIQLTTNIMASLTSFLALVWLLRKASSYYSRLPLPPGPPKLPLIGHLLQIPSSREHEVYRLWGKQYGSRSGIIHIEAAGVSLLVINNAKAASDLLEKRSRIYSDRPPAPMAVDLMGWNWNFGLLPYSDAWRARRRVFLRSFNAQAAKLFRPHETKAACILLTQLRESPENCFEHLRYHAARIIMSVAYGIEVKREDDPWVALAEAAIKTLTDTFVPGTFLVDSFPFLKHVPSWVPGAGFKRKAQEWKEMALSMVNEPFEAGKEMMRSGEYTPSFISRSLQGLDDSSADYQEKETWIRQAAGAMYTAGADTTMIALTSFLFAMVTSPEAQRKAQEEIDRVAPGRLPTFEDEESMPYVTAIVWESLRWKIVTPLGLAHYLDVEDEYEGYRIPKGTVVISNLWAILHDESLYPEPFEFKPERYFKAGSETEFDETVKDPRFAVFGYGRR</sequence>
<dbReference type="PRINTS" id="PR00463">
    <property type="entry name" value="EP450I"/>
</dbReference>